<accession>A0A919P171</accession>
<reference evidence="4" key="1">
    <citation type="submission" date="2021-01" db="EMBL/GenBank/DDBJ databases">
        <title>Whole genome shotgun sequence of Cellulomonas chitinilytica NBRC 110799.</title>
        <authorList>
            <person name="Komaki H."/>
            <person name="Tamura T."/>
        </authorList>
    </citation>
    <scope>NUCLEOTIDE SEQUENCE</scope>
    <source>
        <strain evidence="4">NBRC 110799</strain>
    </source>
</reference>
<comment type="caution">
    <text evidence="4">The sequence shown here is derived from an EMBL/GenBank/DDBJ whole genome shotgun (WGS) entry which is preliminary data.</text>
</comment>
<keyword evidence="2" id="KW-0012">Acyltransferase</keyword>
<dbReference type="Gene3D" id="3.40.630.30">
    <property type="match status" value="1"/>
</dbReference>
<feature type="domain" description="N-acetyltransferase" evidence="3">
    <location>
        <begin position="10"/>
        <end position="154"/>
    </location>
</feature>
<sequence>MTSGGEELVLSIRAARGADHPVWRAMFREYATVGGLSVSDDQTALVWSWVLSDAAQTCCLLATQHAAPAGFVHYRPFERPITASTGLWIDDLYVAPAFRGRGVARALIDAVRGQARAGGHDVVRWSTRESNVDAQRLYERIAARAPVLLYNATP</sequence>
<dbReference type="PROSITE" id="PS51186">
    <property type="entry name" value="GNAT"/>
    <property type="match status" value="1"/>
</dbReference>
<organism evidence="4 5">
    <name type="scientific">Cellulomonas chitinilytica</name>
    <dbReference type="NCBI Taxonomy" id="398759"/>
    <lineage>
        <taxon>Bacteria</taxon>
        <taxon>Bacillati</taxon>
        <taxon>Actinomycetota</taxon>
        <taxon>Actinomycetes</taxon>
        <taxon>Micrococcales</taxon>
        <taxon>Cellulomonadaceae</taxon>
        <taxon>Cellulomonas</taxon>
    </lineage>
</organism>
<keyword evidence="1" id="KW-0808">Transferase</keyword>
<dbReference type="Proteomes" id="UP000632740">
    <property type="component" value="Unassembled WGS sequence"/>
</dbReference>
<dbReference type="CDD" id="cd04301">
    <property type="entry name" value="NAT_SF"/>
    <property type="match status" value="1"/>
</dbReference>
<dbReference type="PANTHER" id="PTHR43877:SF2">
    <property type="entry name" value="AMINOALKYLPHOSPHONATE N-ACETYLTRANSFERASE-RELATED"/>
    <property type="match status" value="1"/>
</dbReference>
<evidence type="ECO:0000313" key="5">
    <source>
        <dbReference type="Proteomes" id="UP000632740"/>
    </source>
</evidence>
<dbReference type="InterPro" id="IPR050832">
    <property type="entry name" value="Bact_Acetyltransf"/>
</dbReference>
<dbReference type="RefSeq" id="WP_203750698.1">
    <property type="nucleotide sequence ID" value="NZ_BONK01000004.1"/>
</dbReference>
<evidence type="ECO:0000259" key="3">
    <source>
        <dbReference type="PROSITE" id="PS51186"/>
    </source>
</evidence>
<dbReference type="SUPFAM" id="SSF55729">
    <property type="entry name" value="Acyl-CoA N-acyltransferases (Nat)"/>
    <property type="match status" value="1"/>
</dbReference>
<protein>
    <submittedName>
        <fullName evidence="4">N-acetyltransferase</fullName>
    </submittedName>
</protein>
<dbReference type="PANTHER" id="PTHR43877">
    <property type="entry name" value="AMINOALKYLPHOSPHONATE N-ACETYLTRANSFERASE-RELATED-RELATED"/>
    <property type="match status" value="1"/>
</dbReference>
<evidence type="ECO:0000256" key="2">
    <source>
        <dbReference type="ARBA" id="ARBA00023315"/>
    </source>
</evidence>
<dbReference type="InterPro" id="IPR000182">
    <property type="entry name" value="GNAT_dom"/>
</dbReference>
<dbReference type="EMBL" id="BONK01000004">
    <property type="protein sequence ID" value="GIG20785.1"/>
    <property type="molecule type" value="Genomic_DNA"/>
</dbReference>
<keyword evidence="5" id="KW-1185">Reference proteome</keyword>
<proteinExistence type="predicted"/>
<dbReference type="Pfam" id="PF00583">
    <property type="entry name" value="Acetyltransf_1"/>
    <property type="match status" value="1"/>
</dbReference>
<evidence type="ECO:0000256" key="1">
    <source>
        <dbReference type="ARBA" id="ARBA00022679"/>
    </source>
</evidence>
<dbReference type="InterPro" id="IPR016181">
    <property type="entry name" value="Acyl_CoA_acyltransferase"/>
</dbReference>
<dbReference type="GO" id="GO:0016747">
    <property type="term" value="F:acyltransferase activity, transferring groups other than amino-acyl groups"/>
    <property type="evidence" value="ECO:0007669"/>
    <property type="project" value="InterPro"/>
</dbReference>
<dbReference type="AlphaFoldDB" id="A0A919P171"/>
<evidence type="ECO:0000313" key="4">
    <source>
        <dbReference type="EMBL" id="GIG20785.1"/>
    </source>
</evidence>
<name>A0A919P171_9CELL</name>
<gene>
    <name evidence="4" type="ORF">Cch01nite_15090</name>
</gene>